<dbReference type="RefSeq" id="WP_109711454.1">
    <property type="nucleotide sequence ID" value="NZ_QGDS01000006.1"/>
</dbReference>
<keyword evidence="4" id="KW-0997">Cell inner membrane</keyword>
<evidence type="ECO:0000256" key="5">
    <source>
        <dbReference type="ARBA" id="ARBA00022692"/>
    </source>
</evidence>
<feature type="transmembrane region" description="Helical" evidence="9">
    <location>
        <begin position="151"/>
        <end position="176"/>
    </location>
</feature>
<name>A0A315ZW82_9FIRM</name>
<keyword evidence="5 9" id="KW-0812">Transmembrane</keyword>
<protein>
    <recommendedName>
        <fullName evidence="8">Autoinducer 2 import system permease protein LsrD</fullName>
    </recommendedName>
</protein>
<dbReference type="GO" id="GO:0022857">
    <property type="term" value="F:transmembrane transporter activity"/>
    <property type="evidence" value="ECO:0007669"/>
    <property type="project" value="InterPro"/>
</dbReference>
<evidence type="ECO:0000313" key="10">
    <source>
        <dbReference type="EMBL" id="SUQ14513.1"/>
    </source>
</evidence>
<evidence type="ECO:0000256" key="3">
    <source>
        <dbReference type="ARBA" id="ARBA00022475"/>
    </source>
</evidence>
<dbReference type="Proteomes" id="UP000254051">
    <property type="component" value="Unassembled WGS sequence"/>
</dbReference>
<evidence type="ECO:0000256" key="8">
    <source>
        <dbReference type="ARBA" id="ARBA00039381"/>
    </source>
</evidence>
<feature type="transmembrane region" description="Helical" evidence="9">
    <location>
        <begin position="88"/>
        <end position="107"/>
    </location>
</feature>
<evidence type="ECO:0000256" key="1">
    <source>
        <dbReference type="ARBA" id="ARBA00004651"/>
    </source>
</evidence>
<gene>
    <name evidence="10" type="ORF">SAMN05216529_106206</name>
</gene>
<keyword evidence="3" id="KW-1003">Cell membrane</keyword>
<keyword evidence="6 9" id="KW-1133">Transmembrane helix</keyword>
<dbReference type="EMBL" id="UHJJ01000006">
    <property type="protein sequence ID" value="SUQ14513.1"/>
    <property type="molecule type" value="Genomic_DNA"/>
</dbReference>
<reference evidence="11" key="1">
    <citation type="submission" date="2017-07" db="EMBL/GenBank/DDBJ databases">
        <authorList>
            <person name="Varghese N."/>
            <person name="Submissions S."/>
        </authorList>
    </citation>
    <scope>NUCLEOTIDE SEQUENCE [LARGE SCALE GENOMIC DNA]</scope>
    <source>
        <strain evidence="11">NLAE-zl-C134</strain>
    </source>
</reference>
<dbReference type="PANTHER" id="PTHR32196">
    <property type="entry name" value="ABC TRANSPORTER PERMEASE PROTEIN YPHD-RELATED-RELATED"/>
    <property type="match status" value="1"/>
</dbReference>
<dbReference type="Pfam" id="PF02653">
    <property type="entry name" value="BPD_transp_2"/>
    <property type="match status" value="1"/>
</dbReference>
<feature type="transmembrane region" description="Helical" evidence="9">
    <location>
        <begin position="36"/>
        <end position="58"/>
    </location>
</feature>
<feature type="transmembrane region" description="Helical" evidence="9">
    <location>
        <begin position="205"/>
        <end position="226"/>
    </location>
</feature>
<feature type="transmembrane region" description="Helical" evidence="9">
    <location>
        <begin position="288"/>
        <end position="305"/>
    </location>
</feature>
<dbReference type="InterPro" id="IPR001851">
    <property type="entry name" value="ABC_transp_permease"/>
</dbReference>
<organism evidence="10 11">
    <name type="scientific">Faecalicatena contorta</name>
    <dbReference type="NCBI Taxonomy" id="39482"/>
    <lineage>
        <taxon>Bacteria</taxon>
        <taxon>Bacillati</taxon>
        <taxon>Bacillota</taxon>
        <taxon>Clostridia</taxon>
        <taxon>Lachnospirales</taxon>
        <taxon>Lachnospiraceae</taxon>
        <taxon>Faecalicatena</taxon>
    </lineage>
</organism>
<sequence length="326" mass="34638">MKKIKFTFNKALLLILVIVFAVVSISNPVFLSPEYMLNVVLRNVVELGLIALPMTLVIITGGIDLSVGNIMVLSAVLGAMAAERAGSFAGVLVTFLAGALCGFFNGFIIAKIKVPAMVTTLASMFLFLGLTRGMTGGDSVYAYTGAESVGGMLFAGIPVQILIFILCAVLFCILLAKSTFGRRLYGIGLNENATRYCGVQIEKMIIWIYVLSGILCALAALIMLGRFSSLRYDAGTNINLKVITIVVLGGTSILGGVGDMKGTVIATLIIGVLNSGLTVLNIPVDVQTIVHGTILIISLIAYELVNRKTKVKKMKMVKENFIKSGA</sequence>
<evidence type="ECO:0000256" key="4">
    <source>
        <dbReference type="ARBA" id="ARBA00022519"/>
    </source>
</evidence>
<dbReference type="AlphaFoldDB" id="A0A315ZW82"/>
<dbReference type="GO" id="GO:0005886">
    <property type="term" value="C:plasma membrane"/>
    <property type="evidence" value="ECO:0007669"/>
    <property type="project" value="UniProtKB-SubCell"/>
</dbReference>
<proteinExistence type="predicted"/>
<comment type="subcellular location">
    <subcellularLocation>
        <location evidence="1">Cell membrane</location>
        <topology evidence="1">Multi-pass membrane protein</topology>
    </subcellularLocation>
</comment>
<feature type="transmembrane region" description="Helical" evidence="9">
    <location>
        <begin position="65"/>
        <end position="82"/>
    </location>
</feature>
<feature type="transmembrane region" description="Helical" evidence="9">
    <location>
        <begin position="264"/>
        <end position="282"/>
    </location>
</feature>
<accession>A0A315ZW82</accession>
<dbReference type="OrthoDB" id="9813906at2"/>
<feature type="transmembrane region" description="Helical" evidence="9">
    <location>
        <begin position="114"/>
        <end position="131"/>
    </location>
</feature>
<evidence type="ECO:0000256" key="7">
    <source>
        <dbReference type="ARBA" id="ARBA00023136"/>
    </source>
</evidence>
<dbReference type="PANTHER" id="PTHR32196:SF71">
    <property type="entry name" value="AUTOINDUCER 2 IMPORT SYSTEM PERMEASE PROTEIN LSRD"/>
    <property type="match status" value="1"/>
</dbReference>
<evidence type="ECO:0000256" key="9">
    <source>
        <dbReference type="SAM" id="Phobius"/>
    </source>
</evidence>
<evidence type="ECO:0000313" key="11">
    <source>
        <dbReference type="Proteomes" id="UP000254051"/>
    </source>
</evidence>
<dbReference type="CDD" id="cd06579">
    <property type="entry name" value="TM_PBP1_transp_AraH_like"/>
    <property type="match status" value="1"/>
</dbReference>
<keyword evidence="2" id="KW-0813">Transport</keyword>
<feature type="transmembrane region" description="Helical" evidence="9">
    <location>
        <begin position="238"/>
        <end position="257"/>
    </location>
</feature>
<keyword evidence="11" id="KW-1185">Reference proteome</keyword>
<keyword evidence="7 9" id="KW-0472">Membrane</keyword>
<evidence type="ECO:0000256" key="6">
    <source>
        <dbReference type="ARBA" id="ARBA00022989"/>
    </source>
</evidence>
<evidence type="ECO:0000256" key="2">
    <source>
        <dbReference type="ARBA" id="ARBA00022448"/>
    </source>
</evidence>